<dbReference type="Proteomes" id="UP000189701">
    <property type="component" value="Unplaced"/>
</dbReference>
<sequence>MAATATKIDADHPYFLHASDSPGMCLISPSFDGTGYGGWRKLILIALSAKNKLGLIDNILIRPKDDSPYLRYWIRCNDMVFAWLLNSLTPDIRPSVIHSKPARILWKQLEDRYGQSNLAQSFDLQKQLLETVQGSSDIATYFNKIKAIWDEIEFLDARTVCICVDCKCGANDKNDALEERQKLVQFLMGLNEPYTSVRGSIMMMHPPPNIDRAYYSLLQEKRQRGIQNMGHYPSESGSFDVPT</sequence>
<dbReference type="PANTHER" id="PTHR37610:SF6">
    <property type="entry name" value="GAG-POLYPEPTIDE OF LTR COPIA-TYPE-RELATED"/>
    <property type="match status" value="1"/>
</dbReference>
<evidence type="ECO:0000313" key="2">
    <source>
        <dbReference type="Proteomes" id="UP000189701"/>
    </source>
</evidence>
<gene>
    <name evidence="3" type="primary">LOC104234732</name>
</gene>
<dbReference type="eggNOG" id="KOG0017">
    <property type="taxonomic scope" value="Eukaryota"/>
</dbReference>
<dbReference type="Pfam" id="PF14244">
    <property type="entry name" value="Retrotran_gag_3"/>
    <property type="match status" value="1"/>
</dbReference>
<feature type="domain" description="Retrotransposon Copia-like N-terminal" evidence="1">
    <location>
        <begin position="17"/>
        <end position="64"/>
    </location>
</feature>
<dbReference type="PANTHER" id="PTHR37610">
    <property type="entry name" value="CCHC-TYPE DOMAIN-CONTAINING PROTEIN"/>
    <property type="match status" value="1"/>
</dbReference>
<reference evidence="2" key="1">
    <citation type="journal article" date="2013" name="Genome Biol.">
        <title>Reference genomes and transcriptomes of Nicotiana sylvestris and Nicotiana tomentosiformis.</title>
        <authorList>
            <person name="Sierro N."/>
            <person name="Battey J.N."/>
            <person name="Ouadi S."/>
            <person name="Bovet L."/>
            <person name="Goepfert S."/>
            <person name="Bakaher N."/>
            <person name="Peitsch M.C."/>
            <person name="Ivanov N.V."/>
        </authorList>
    </citation>
    <scope>NUCLEOTIDE SEQUENCE [LARGE SCALE GENOMIC DNA]</scope>
</reference>
<protein>
    <submittedName>
        <fullName evidence="3">Uncharacterized protein LOC104234732</fullName>
    </submittedName>
</protein>
<dbReference type="AlphaFoldDB" id="A0A1U7XJI6"/>
<keyword evidence="2" id="KW-1185">Reference proteome</keyword>
<evidence type="ECO:0000313" key="3">
    <source>
        <dbReference type="RefSeq" id="XP_009786650.1"/>
    </source>
</evidence>
<dbReference type="OrthoDB" id="1274219at2759"/>
<organism evidence="2 3">
    <name type="scientific">Nicotiana sylvestris</name>
    <name type="common">Wood tobacco</name>
    <name type="synonym">South American tobacco</name>
    <dbReference type="NCBI Taxonomy" id="4096"/>
    <lineage>
        <taxon>Eukaryota</taxon>
        <taxon>Viridiplantae</taxon>
        <taxon>Streptophyta</taxon>
        <taxon>Embryophyta</taxon>
        <taxon>Tracheophyta</taxon>
        <taxon>Spermatophyta</taxon>
        <taxon>Magnoliopsida</taxon>
        <taxon>eudicotyledons</taxon>
        <taxon>Gunneridae</taxon>
        <taxon>Pentapetalae</taxon>
        <taxon>asterids</taxon>
        <taxon>lamiids</taxon>
        <taxon>Solanales</taxon>
        <taxon>Solanaceae</taxon>
        <taxon>Nicotianoideae</taxon>
        <taxon>Nicotianeae</taxon>
        <taxon>Nicotiana</taxon>
    </lineage>
</organism>
<proteinExistence type="predicted"/>
<dbReference type="KEGG" id="nsy:104234732"/>
<dbReference type="RefSeq" id="XP_009786650.1">
    <property type="nucleotide sequence ID" value="XM_009788348.1"/>
</dbReference>
<dbReference type="GeneID" id="104234732"/>
<dbReference type="InterPro" id="IPR029472">
    <property type="entry name" value="Copia-like_N"/>
</dbReference>
<evidence type="ECO:0000259" key="1">
    <source>
        <dbReference type="Pfam" id="PF14244"/>
    </source>
</evidence>
<name>A0A1U7XJI6_NICSY</name>
<accession>A0A1U7XJI6</accession>
<reference evidence="3" key="2">
    <citation type="submission" date="2025-08" db="UniProtKB">
        <authorList>
            <consortium name="RefSeq"/>
        </authorList>
    </citation>
    <scope>IDENTIFICATION</scope>
    <source>
        <tissue evidence="3">Leaf</tissue>
    </source>
</reference>